<keyword evidence="4" id="KW-1185">Reference proteome</keyword>
<keyword evidence="2" id="KW-0812">Transmembrane</keyword>
<sequence>MATRPPPPTLNMAWVCELYKGRGCLAVGVGAFLAVGWAWACGCRGFQLGVGAFIAVGVGVWVPRLANGREVAWGGGRGSASNRYDKKHEEAEHKQLVQHRGWPRTDTLHGDQRN</sequence>
<keyword evidence="2" id="KW-1133">Transmembrane helix</keyword>
<evidence type="ECO:0000256" key="1">
    <source>
        <dbReference type="SAM" id="MobiDB-lite"/>
    </source>
</evidence>
<keyword evidence="2" id="KW-0472">Membrane</keyword>
<feature type="region of interest" description="Disordered" evidence="1">
    <location>
        <begin position="74"/>
        <end position="114"/>
    </location>
</feature>
<proteinExistence type="predicted"/>
<name>A0AAW0TBK1_SCYPA</name>
<feature type="compositionally biased region" description="Basic and acidic residues" evidence="1">
    <location>
        <begin position="83"/>
        <end position="95"/>
    </location>
</feature>
<evidence type="ECO:0000313" key="3">
    <source>
        <dbReference type="EMBL" id="KAK8383812.1"/>
    </source>
</evidence>
<evidence type="ECO:0000256" key="2">
    <source>
        <dbReference type="SAM" id="Phobius"/>
    </source>
</evidence>
<feature type="transmembrane region" description="Helical" evidence="2">
    <location>
        <begin position="46"/>
        <end position="63"/>
    </location>
</feature>
<gene>
    <name evidence="3" type="ORF">O3P69_015928</name>
</gene>
<feature type="transmembrane region" description="Helical" evidence="2">
    <location>
        <begin position="21"/>
        <end position="40"/>
    </location>
</feature>
<dbReference type="EMBL" id="JARAKH010000036">
    <property type="protein sequence ID" value="KAK8383812.1"/>
    <property type="molecule type" value="Genomic_DNA"/>
</dbReference>
<reference evidence="3 4" key="1">
    <citation type="submission" date="2023-03" db="EMBL/GenBank/DDBJ databases">
        <title>High-quality genome of Scylla paramamosain provides insights in environmental adaptation.</title>
        <authorList>
            <person name="Zhang L."/>
        </authorList>
    </citation>
    <scope>NUCLEOTIDE SEQUENCE [LARGE SCALE GENOMIC DNA]</scope>
    <source>
        <strain evidence="3">LZ_2023a</strain>
        <tissue evidence="3">Muscle</tissue>
    </source>
</reference>
<dbReference type="AlphaFoldDB" id="A0AAW0TBK1"/>
<comment type="caution">
    <text evidence="3">The sequence shown here is derived from an EMBL/GenBank/DDBJ whole genome shotgun (WGS) entry which is preliminary data.</text>
</comment>
<protein>
    <submittedName>
        <fullName evidence="3">Uncharacterized protein</fullName>
    </submittedName>
</protein>
<evidence type="ECO:0000313" key="4">
    <source>
        <dbReference type="Proteomes" id="UP001487740"/>
    </source>
</evidence>
<organism evidence="3 4">
    <name type="scientific">Scylla paramamosain</name>
    <name type="common">Mud crab</name>
    <dbReference type="NCBI Taxonomy" id="85552"/>
    <lineage>
        <taxon>Eukaryota</taxon>
        <taxon>Metazoa</taxon>
        <taxon>Ecdysozoa</taxon>
        <taxon>Arthropoda</taxon>
        <taxon>Crustacea</taxon>
        <taxon>Multicrustacea</taxon>
        <taxon>Malacostraca</taxon>
        <taxon>Eumalacostraca</taxon>
        <taxon>Eucarida</taxon>
        <taxon>Decapoda</taxon>
        <taxon>Pleocyemata</taxon>
        <taxon>Brachyura</taxon>
        <taxon>Eubrachyura</taxon>
        <taxon>Portunoidea</taxon>
        <taxon>Portunidae</taxon>
        <taxon>Portuninae</taxon>
        <taxon>Scylla</taxon>
    </lineage>
</organism>
<accession>A0AAW0TBK1</accession>
<dbReference type="Proteomes" id="UP001487740">
    <property type="component" value="Unassembled WGS sequence"/>
</dbReference>